<dbReference type="GO" id="GO:0005769">
    <property type="term" value="C:early endosome"/>
    <property type="evidence" value="ECO:0007669"/>
    <property type="project" value="UniProtKB-SubCell"/>
</dbReference>
<comment type="function">
    <text evidence="10">Critical regulator of endosomal recycling of numerous surface proteins, including integrins, signaling receptor and channels. Binds to NPxY sequences in the cytoplasmic tails of target cargos. Associates with retriever and CCC complexes to prevent lysosomal degradation and promote cell surface recycling of numerous cargos such as integrins ITGB1, ITGB5 and their associated alpha subunits. Also required for maintenance of normal cell surface levels of APP and LRP1. Interacts with membranes containing phosphatidylinositol 3-phosphate (PtdIns(3P)).</text>
</comment>
<dbReference type="FunFam" id="2.30.29.30:FF:000145">
    <property type="entry name" value="Sorting nexin-17 isoform1"/>
    <property type="match status" value="1"/>
</dbReference>
<protein>
    <recommendedName>
        <fullName evidence="4">Sorting nexin-17</fullName>
    </recommendedName>
</protein>
<dbReference type="InterPro" id="IPR011993">
    <property type="entry name" value="PH-like_dom_sf"/>
</dbReference>
<evidence type="ECO:0000256" key="1">
    <source>
        <dbReference type="ARBA" id="ARBA00004184"/>
    </source>
</evidence>
<dbReference type="PANTHER" id="PTHR12431:SF14">
    <property type="entry name" value="LD15323P"/>
    <property type="match status" value="1"/>
</dbReference>
<comment type="subcellular location">
    <subcellularLocation>
        <location evidence="2">Early endosome</location>
    </subcellularLocation>
    <subcellularLocation>
        <location evidence="1">Endomembrane system</location>
        <topology evidence="1">Peripheral membrane protein</topology>
    </subcellularLocation>
</comment>
<dbReference type="Gene3D" id="3.30.1520.10">
    <property type="entry name" value="Phox-like domain"/>
    <property type="match status" value="1"/>
</dbReference>
<keyword evidence="5" id="KW-0813">Transport</keyword>
<evidence type="ECO:0000256" key="8">
    <source>
        <dbReference type="ARBA" id="ARBA00023121"/>
    </source>
</evidence>
<evidence type="ECO:0000256" key="3">
    <source>
        <dbReference type="ARBA" id="ARBA00010883"/>
    </source>
</evidence>
<dbReference type="SMART" id="SM00312">
    <property type="entry name" value="PX"/>
    <property type="match status" value="1"/>
</dbReference>
<evidence type="ECO:0000313" key="13">
    <source>
        <dbReference type="EMBL" id="KAK2582721.1"/>
    </source>
</evidence>
<feature type="domain" description="Ras-associating" evidence="12">
    <location>
        <begin position="113"/>
        <end position="203"/>
    </location>
</feature>
<comment type="similarity">
    <text evidence="3">Belongs to the sorting nexin family.</text>
</comment>
<dbReference type="Pfam" id="PF00787">
    <property type="entry name" value="PX"/>
    <property type="match status" value="1"/>
</dbReference>
<keyword evidence="14" id="KW-1185">Reference proteome</keyword>
<dbReference type="SUPFAM" id="SSF64268">
    <property type="entry name" value="PX domain"/>
    <property type="match status" value="1"/>
</dbReference>
<sequence>MHFSIPDTQEFVDASSNTYVGYNVHINGLFHCTVRYKQLLNLHEQLVKDADIQLPIFPPKKFFPLTVNQQEERRLGLEKYIQTIGQNPIINTSELLNGFLLNAQQETVNGPFDNENLDVYLSNESKVTINVSTRENSGQVLKKVYERIMLLDHLHPYFALFIIAQEDNNAIVLRKLQDFESPVITYKNICTLGIRIILGRNYWDIEHDLEILDDSVGLSLLYNQTVAEVQRGWILIADEVQSHLINLQKREAKKEYMEIARTLKYYGYIQFVPCFCDYPQPNSKVIVAIGKNELNLRVLTSCDKPEEIAFKVTRMRCWRITTLQNGIDRYDHDHFSLELSFEYLIARNQLQWITITSDQAILMSVCLQSMIDELLRSTDGNKHQEPQKKSWTYVMRDGHSRIIMGAEPIENIDKEKQQDEVHSTARSEPIIKKLADRLSGIKLKKSADDRNIVYKTERGRTRECDIVANNAFYTIGDEDL</sequence>
<dbReference type="Gene3D" id="2.30.29.30">
    <property type="entry name" value="Pleckstrin-homology domain (PH domain)/Phosphotyrosine-binding domain (PTB)"/>
    <property type="match status" value="1"/>
</dbReference>
<dbReference type="GO" id="GO:0032456">
    <property type="term" value="P:endocytic recycling"/>
    <property type="evidence" value="ECO:0007669"/>
    <property type="project" value="TreeGrafter"/>
</dbReference>
<proteinExistence type="inferred from homology"/>
<dbReference type="InterPro" id="IPR000159">
    <property type="entry name" value="RA_dom"/>
</dbReference>
<feature type="domain" description="PX" evidence="11">
    <location>
        <begin position="1"/>
        <end position="107"/>
    </location>
</feature>
<comment type="caution">
    <text evidence="13">The sequence shown here is derived from an EMBL/GenBank/DDBJ whole genome shotgun (WGS) entry which is preliminary data.</text>
</comment>
<dbReference type="FunFam" id="1.20.80.60:FF:000001">
    <property type="entry name" value="Sorting nexin-17 isoform1"/>
    <property type="match status" value="1"/>
</dbReference>
<dbReference type="InterPro" id="IPR001683">
    <property type="entry name" value="PX_dom"/>
</dbReference>
<organism evidence="13 14">
    <name type="scientific">Odynerus spinipes</name>
    <dbReference type="NCBI Taxonomy" id="1348599"/>
    <lineage>
        <taxon>Eukaryota</taxon>
        <taxon>Metazoa</taxon>
        <taxon>Ecdysozoa</taxon>
        <taxon>Arthropoda</taxon>
        <taxon>Hexapoda</taxon>
        <taxon>Insecta</taxon>
        <taxon>Pterygota</taxon>
        <taxon>Neoptera</taxon>
        <taxon>Endopterygota</taxon>
        <taxon>Hymenoptera</taxon>
        <taxon>Apocrita</taxon>
        <taxon>Aculeata</taxon>
        <taxon>Vespoidea</taxon>
        <taxon>Vespidae</taxon>
        <taxon>Eumeninae</taxon>
        <taxon>Odynerus</taxon>
    </lineage>
</organism>
<evidence type="ECO:0000256" key="2">
    <source>
        <dbReference type="ARBA" id="ARBA00004412"/>
    </source>
</evidence>
<dbReference type="CDD" id="cd13337">
    <property type="entry name" value="FERM-like_C_SNX17"/>
    <property type="match status" value="1"/>
</dbReference>
<dbReference type="PROSITE" id="PS50200">
    <property type="entry name" value="RA"/>
    <property type="match status" value="1"/>
</dbReference>
<dbReference type="InterPro" id="IPR048763">
    <property type="entry name" value="SNX17-31_FERM_F1"/>
</dbReference>
<accession>A0AAD9VPW2</accession>
<dbReference type="GO" id="GO:0007165">
    <property type="term" value="P:signal transduction"/>
    <property type="evidence" value="ECO:0007669"/>
    <property type="project" value="InterPro"/>
</dbReference>
<dbReference type="InterPro" id="IPR048767">
    <property type="entry name" value="SNX17-31_FERM_F2"/>
</dbReference>
<dbReference type="CDD" id="cd06885">
    <property type="entry name" value="PX_SNX17_31"/>
    <property type="match status" value="1"/>
</dbReference>
<dbReference type="Pfam" id="PF21273">
    <property type="entry name" value="SNX17-27-31_F1_FERM"/>
    <property type="match status" value="1"/>
</dbReference>
<dbReference type="GO" id="GO:0035091">
    <property type="term" value="F:phosphatidylinositol binding"/>
    <property type="evidence" value="ECO:0007669"/>
    <property type="project" value="InterPro"/>
</dbReference>
<dbReference type="FunFam" id="3.30.1520.10:FF:000008">
    <property type="entry name" value="Sorting nexin-17 isoform1"/>
    <property type="match status" value="1"/>
</dbReference>
<evidence type="ECO:0000256" key="7">
    <source>
        <dbReference type="ARBA" id="ARBA00022927"/>
    </source>
</evidence>
<evidence type="ECO:0000259" key="11">
    <source>
        <dbReference type="PROSITE" id="PS50195"/>
    </source>
</evidence>
<dbReference type="InterPro" id="IPR037836">
    <property type="entry name" value="SNX17_FERM-like_dom"/>
</dbReference>
<dbReference type="PROSITE" id="PS50195">
    <property type="entry name" value="PX"/>
    <property type="match status" value="1"/>
</dbReference>
<dbReference type="GO" id="GO:0006886">
    <property type="term" value="P:intracellular protein transport"/>
    <property type="evidence" value="ECO:0007669"/>
    <property type="project" value="TreeGrafter"/>
</dbReference>
<dbReference type="InterPro" id="IPR040842">
    <property type="entry name" value="SNX17/31_FERM"/>
</dbReference>
<reference evidence="13" key="1">
    <citation type="submission" date="2021-08" db="EMBL/GenBank/DDBJ databases">
        <authorList>
            <person name="Misof B."/>
            <person name="Oliver O."/>
            <person name="Podsiadlowski L."/>
            <person name="Donath A."/>
            <person name="Peters R."/>
            <person name="Mayer C."/>
            <person name="Rust J."/>
            <person name="Gunkel S."/>
            <person name="Lesny P."/>
            <person name="Martin S."/>
            <person name="Oeyen J.P."/>
            <person name="Petersen M."/>
            <person name="Panagiotis P."/>
            <person name="Wilbrandt J."/>
            <person name="Tanja T."/>
        </authorList>
    </citation>
    <scope>NUCLEOTIDE SEQUENCE</scope>
    <source>
        <strain evidence="13">GBR_01_08_01A</strain>
        <tissue evidence="13">Thorax + abdomen</tissue>
    </source>
</reference>
<evidence type="ECO:0000259" key="12">
    <source>
        <dbReference type="PROSITE" id="PS50200"/>
    </source>
</evidence>
<evidence type="ECO:0000313" key="14">
    <source>
        <dbReference type="Proteomes" id="UP001258017"/>
    </source>
</evidence>
<keyword evidence="8" id="KW-0446">Lipid-binding</keyword>
<reference evidence="13" key="2">
    <citation type="journal article" date="2023" name="Commun. Biol.">
        <title>Intrasexual cuticular hydrocarbon dimorphism in a wasp sheds light on hydrocarbon biosynthesis genes in Hymenoptera.</title>
        <authorList>
            <person name="Moris V.C."/>
            <person name="Podsiadlowski L."/>
            <person name="Martin S."/>
            <person name="Oeyen J.P."/>
            <person name="Donath A."/>
            <person name="Petersen M."/>
            <person name="Wilbrandt J."/>
            <person name="Misof B."/>
            <person name="Liedtke D."/>
            <person name="Thamm M."/>
            <person name="Scheiner R."/>
            <person name="Schmitt T."/>
            <person name="Niehuis O."/>
        </authorList>
    </citation>
    <scope>NUCLEOTIDE SEQUENCE</scope>
    <source>
        <strain evidence="13">GBR_01_08_01A</strain>
    </source>
</reference>
<evidence type="ECO:0000256" key="9">
    <source>
        <dbReference type="ARBA" id="ARBA00023136"/>
    </source>
</evidence>
<dbReference type="Pfam" id="PF21271">
    <property type="entry name" value="SNX17-31_F2_FERM"/>
    <property type="match status" value="1"/>
</dbReference>
<dbReference type="EMBL" id="JAIFRP010000031">
    <property type="protein sequence ID" value="KAK2582721.1"/>
    <property type="molecule type" value="Genomic_DNA"/>
</dbReference>
<dbReference type="InterPro" id="IPR036871">
    <property type="entry name" value="PX_dom_sf"/>
</dbReference>
<evidence type="ECO:0000256" key="4">
    <source>
        <dbReference type="ARBA" id="ARBA00015282"/>
    </source>
</evidence>
<dbReference type="PANTHER" id="PTHR12431">
    <property type="entry name" value="SORTING NEXIN 17 AND 27"/>
    <property type="match status" value="1"/>
</dbReference>
<gene>
    <name evidence="13" type="ORF">KPH14_004991</name>
</gene>
<dbReference type="Gene3D" id="1.20.80.60">
    <property type="match status" value="1"/>
</dbReference>
<dbReference type="Proteomes" id="UP001258017">
    <property type="component" value="Unassembled WGS sequence"/>
</dbReference>
<evidence type="ECO:0000256" key="6">
    <source>
        <dbReference type="ARBA" id="ARBA00022753"/>
    </source>
</evidence>
<keyword evidence="6" id="KW-0967">Endosome</keyword>
<dbReference type="AlphaFoldDB" id="A0AAD9VPW2"/>
<keyword evidence="9" id="KW-0472">Membrane</keyword>
<name>A0AAD9VPW2_9HYME</name>
<dbReference type="Pfam" id="PF18116">
    <property type="entry name" value="SNX17_FERM_C"/>
    <property type="match status" value="1"/>
</dbReference>
<dbReference type="Gene3D" id="3.10.20.90">
    <property type="entry name" value="Phosphatidylinositol 3-kinase Catalytic Subunit, Chain A, domain 1"/>
    <property type="match status" value="1"/>
</dbReference>
<evidence type="ECO:0000256" key="5">
    <source>
        <dbReference type="ARBA" id="ARBA00022448"/>
    </source>
</evidence>
<keyword evidence="7" id="KW-0653">Protein transport</keyword>
<evidence type="ECO:0000256" key="10">
    <source>
        <dbReference type="ARBA" id="ARBA00045612"/>
    </source>
</evidence>